<evidence type="ECO:0000313" key="3">
    <source>
        <dbReference type="EMBL" id="KAI8038514.1"/>
    </source>
</evidence>
<evidence type="ECO:0000256" key="1">
    <source>
        <dbReference type="SAM" id="MobiDB-lite"/>
    </source>
</evidence>
<sequence>MAPKGMTSHSKMERLERTQKLIRLYRSNECLWNPKSPGFHSDSVKEDAWQWITRQMKCGLTPDQVKLQVFSLRNYYSKECAAIRLSQRKGFSYAPRHSYFEDLQFLGNLDFEESKECKASFSQLNCLLEDVLVLDDCSSIKANYHPAFSEATFCEREEPEPDQEEHIRSYKERATSGNDRWYPTTYCVQCNQNEGPRLCGQHRQKYVPRGRKEVPDGRKSGSGRWKRNNDAICRRLQDRLAKQENPHGSYFEEGDSDQDQNCSYKHSDRRESGEDQLNPSSVKNNPSPKIVKSTKVQSRSASPIRHLVTPRTQPGEPTKKAPATAKTGGPSSAKKPTMDTNAAANSKLPFDLKSAAYFICKLQDEGNNHKYLLVVPKKPIGRPDGQRMGSGQASGKQLHCQRQCSGFQSVSWTNPSLASQSQRSQQFPPSEEGLSVLGSFSVPPLLANTALGIIKEHLNRTIMAPNPGVLPLRKMRRTLLSRPRRPVLRPSHKANAPILDENRTLLLTNNPFRNLTFGDNQREVIVLHPPDPGFRPSKNSFSKDEVEVQHITVQSEDPGVNPKPPKPPIKPKQKVPR</sequence>
<dbReference type="PROSITE" id="PS51029">
    <property type="entry name" value="MADF"/>
    <property type="match status" value="1"/>
</dbReference>
<gene>
    <name evidence="3" type="ORF">M5D96_008414</name>
</gene>
<feature type="region of interest" description="Disordered" evidence="1">
    <location>
        <begin position="413"/>
        <end position="432"/>
    </location>
</feature>
<dbReference type="PANTHER" id="PTHR21505:SF8">
    <property type="entry name" value="DPT-YFP REPRESSOR BY OVEREXPRESSION, ISOFORM D-RELATED"/>
    <property type="match status" value="1"/>
</dbReference>
<protein>
    <recommendedName>
        <fullName evidence="2">MADF domain-containing protein</fullName>
    </recommendedName>
</protein>
<feature type="region of interest" description="Disordered" evidence="1">
    <location>
        <begin position="202"/>
        <end position="230"/>
    </location>
</feature>
<evidence type="ECO:0000313" key="4">
    <source>
        <dbReference type="Proteomes" id="UP001059596"/>
    </source>
</evidence>
<keyword evidence="4" id="KW-1185">Reference proteome</keyword>
<evidence type="ECO:0000259" key="2">
    <source>
        <dbReference type="PROSITE" id="PS51029"/>
    </source>
</evidence>
<feature type="compositionally biased region" description="Polar residues" evidence="1">
    <location>
        <begin position="389"/>
        <end position="400"/>
    </location>
</feature>
<dbReference type="EMBL" id="JAMKOV010000007">
    <property type="protein sequence ID" value="KAI8038514.1"/>
    <property type="molecule type" value="Genomic_DNA"/>
</dbReference>
<dbReference type="PANTHER" id="PTHR21505">
    <property type="entry name" value="MADF DOMAIN-CONTAINING PROTEIN-RELATED"/>
    <property type="match status" value="1"/>
</dbReference>
<feature type="region of interest" description="Disordered" evidence="1">
    <location>
        <begin position="380"/>
        <end position="400"/>
    </location>
</feature>
<organism evidence="3 4">
    <name type="scientific">Drosophila gunungcola</name>
    <name type="common">fruit fly</name>
    <dbReference type="NCBI Taxonomy" id="103775"/>
    <lineage>
        <taxon>Eukaryota</taxon>
        <taxon>Metazoa</taxon>
        <taxon>Ecdysozoa</taxon>
        <taxon>Arthropoda</taxon>
        <taxon>Hexapoda</taxon>
        <taxon>Insecta</taxon>
        <taxon>Pterygota</taxon>
        <taxon>Neoptera</taxon>
        <taxon>Endopterygota</taxon>
        <taxon>Diptera</taxon>
        <taxon>Brachycera</taxon>
        <taxon>Muscomorpha</taxon>
        <taxon>Ephydroidea</taxon>
        <taxon>Drosophilidae</taxon>
        <taxon>Drosophila</taxon>
        <taxon>Sophophora</taxon>
    </lineage>
</organism>
<dbReference type="Proteomes" id="UP001059596">
    <property type="component" value="Unassembled WGS sequence"/>
</dbReference>
<feature type="compositionally biased region" description="Low complexity" evidence="1">
    <location>
        <begin position="419"/>
        <end position="430"/>
    </location>
</feature>
<dbReference type="InterPro" id="IPR006578">
    <property type="entry name" value="MADF-dom"/>
</dbReference>
<feature type="region of interest" description="Disordered" evidence="1">
    <location>
        <begin position="531"/>
        <end position="577"/>
    </location>
</feature>
<dbReference type="AlphaFoldDB" id="A0A9P9YK74"/>
<name>A0A9P9YK74_9MUSC</name>
<accession>A0A9P9YK74</accession>
<feature type="compositionally biased region" description="Polar residues" evidence="1">
    <location>
        <begin position="275"/>
        <end position="287"/>
    </location>
</feature>
<feature type="domain" description="MADF" evidence="2">
    <location>
        <begin position="20"/>
        <end position="111"/>
    </location>
</feature>
<comment type="caution">
    <text evidence="3">The sequence shown here is derived from an EMBL/GenBank/DDBJ whole genome shotgun (WGS) entry which is preliminary data.</text>
</comment>
<proteinExistence type="predicted"/>
<dbReference type="SMART" id="SM00595">
    <property type="entry name" value="MADF"/>
    <property type="match status" value="1"/>
</dbReference>
<feature type="compositionally biased region" description="Basic and acidic residues" evidence="1">
    <location>
        <begin position="210"/>
        <end position="219"/>
    </location>
</feature>
<reference evidence="3" key="1">
    <citation type="journal article" date="2023" name="Genome Biol. Evol.">
        <title>Long-read-based Genome Assembly of Drosophila gunungcola Reveals Fewer Chemosensory Genes in Flower-breeding Species.</title>
        <authorList>
            <person name="Negi A."/>
            <person name="Liao B.Y."/>
            <person name="Yeh S.D."/>
        </authorList>
    </citation>
    <scope>NUCLEOTIDE SEQUENCE</scope>
    <source>
        <strain evidence="3">Sukarami</strain>
    </source>
</reference>
<dbReference type="Pfam" id="PF10545">
    <property type="entry name" value="MADF_DNA_bdg"/>
    <property type="match status" value="1"/>
</dbReference>
<feature type="region of interest" description="Disordered" evidence="1">
    <location>
        <begin position="246"/>
        <end position="339"/>
    </location>
</feature>